<evidence type="ECO:0008006" key="3">
    <source>
        <dbReference type="Google" id="ProtNLM"/>
    </source>
</evidence>
<organism evidence="1 2">
    <name type="scientific">Catenulispora yoronensis</name>
    <dbReference type="NCBI Taxonomy" id="450799"/>
    <lineage>
        <taxon>Bacteria</taxon>
        <taxon>Bacillati</taxon>
        <taxon>Actinomycetota</taxon>
        <taxon>Actinomycetes</taxon>
        <taxon>Catenulisporales</taxon>
        <taxon>Catenulisporaceae</taxon>
        <taxon>Catenulispora</taxon>
    </lineage>
</organism>
<keyword evidence="2" id="KW-1185">Reference proteome</keyword>
<reference evidence="2" key="1">
    <citation type="journal article" date="2019" name="Int. J. Syst. Evol. Microbiol.">
        <title>The Global Catalogue of Microorganisms (GCM) 10K type strain sequencing project: providing services to taxonomists for standard genome sequencing and annotation.</title>
        <authorList>
            <consortium name="The Broad Institute Genomics Platform"/>
            <consortium name="The Broad Institute Genome Sequencing Center for Infectious Disease"/>
            <person name="Wu L."/>
            <person name="Ma J."/>
        </authorList>
    </citation>
    <scope>NUCLEOTIDE SEQUENCE [LARGE SCALE GENOMIC DNA]</scope>
    <source>
        <strain evidence="2">JCM 16014</strain>
    </source>
</reference>
<protein>
    <recommendedName>
        <fullName evidence="3">MFS transporter</fullName>
    </recommendedName>
</protein>
<dbReference type="Proteomes" id="UP001500751">
    <property type="component" value="Unassembled WGS sequence"/>
</dbReference>
<accession>A0ABP5F743</accession>
<dbReference type="EMBL" id="BAAAQN010000005">
    <property type="protein sequence ID" value="GAA2018098.1"/>
    <property type="molecule type" value="Genomic_DNA"/>
</dbReference>
<evidence type="ECO:0000313" key="1">
    <source>
        <dbReference type="EMBL" id="GAA2018098.1"/>
    </source>
</evidence>
<gene>
    <name evidence="1" type="ORF">GCM10009839_12730</name>
</gene>
<comment type="caution">
    <text evidence="1">The sequence shown here is derived from an EMBL/GenBank/DDBJ whole genome shotgun (WGS) entry which is preliminary data.</text>
</comment>
<sequence length="78" mass="8009">MLISPAGVAYISQTWGGKGNRFATWGFWVGFGGGVGVGGWRVAAVWGPAAALGVVRVFWAGVAEKYSDVRIIVPGVGG</sequence>
<name>A0ABP5F743_9ACTN</name>
<proteinExistence type="predicted"/>
<evidence type="ECO:0000313" key="2">
    <source>
        <dbReference type="Proteomes" id="UP001500751"/>
    </source>
</evidence>